<name>A0A0E9SEG3_ANGAN</name>
<reference evidence="1" key="1">
    <citation type="submission" date="2014-11" db="EMBL/GenBank/DDBJ databases">
        <authorList>
            <person name="Amaro Gonzalez C."/>
        </authorList>
    </citation>
    <scope>NUCLEOTIDE SEQUENCE</scope>
</reference>
<sequence>MSSQSWGYLVSCFSENQRLPRGTYFSSRMTHFCNASDIRPEMYWHRPCVAY</sequence>
<dbReference type="EMBL" id="GBXM01069497">
    <property type="protein sequence ID" value="JAH39080.1"/>
    <property type="molecule type" value="Transcribed_RNA"/>
</dbReference>
<organism evidence="1">
    <name type="scientific">Anguilla anguilla</name>
    <name type="common">European freshwater eel</name>
    <name type="synonym">Muraena anguilla</name>
    <dbReference type="NCBI Taxonomy" id="7936"/>
    <lineage>
        <taxon>Eukaryota</taxon>
        <taxon>Metazoa</taxon>
        <taxon>Chordata</taxon>
        <taxon>Craniata</taxon>
        <taxon>Vertebrata</taxon>
        <taxon>Euteleostomi</taxon>
        <taxon>Actinopterygii</taxon>
        <taxon>Neopterygii</taxon>
        <taxon>Teleostei</taxon>
        <taxon>Anguilliformes</taxon>
        <taxon>Anguillidae</taxon>
        <taxon>Anguilla</taxon>
    </lineage>
</organism>
<evidence type="ECO:0000313" key="1">
    <source>
        <dbReference type="EMBL" id="JAH39080.1"/>
    </source>
</evidence>
<reference evidence="1" key="2">
    <citation type="journal article" date="2015" name="Fish Shellfish Immunol.">
        <title>Early steps in the European eel (Anguilla anguilla)-Vibrio vulnificus interaction in the gills: Role of the RtxA13 toxin.</title>
        <authorList>
            <person name="Callol A."/>
            <person name="Pajuelo D."/>
            <person name="Ebbesson L."/>
            <person name="Teles M."/>
            <person name="MacKenzie S."/>
            <person name="Amaro C."/>
        </authorList>
    </citation>
    <scope>NUCLEOTIDE SEQUENCE</scope>
</reference>
<protein>
    <submittedName>
        <fullName evidence="1">Uncharacterized protein</fullName>
    </submittedName>
</protein>
<dbReference type="AlphaFoldDB" id="A0A0E9SEG3"/>
<proteinExistence type="predicted"/>
<accession>A0A0E9SEG3</accession>